<dbReference type="Proteomes" id="UP000019092">
    <property type="component" value="Chromosome"/>
</dbReference>
<name>A0ABN4BXF9_BIBTR</name>
<keyword evidence="1" id="KW-0812">Transmembrane</keyword>
<gene>
    <name evidence="2" type="ORF">F543_1980</name>
</gene>
<accession>A0ABN4BXF9</accession>
<evidence type="ECO:0000256" key="1">
    <source>
        <dbReference type="SAM" id="Phobius"/>
    </source>
</evidence>
<proteinExistence type="predicted"/>
<feature type="transmembrane region" description="Helical" evidence="1">
    <location>
        <begin position="90"/>
        <end position="110"/>
    </location>
</feature>
<keyword evidence="1" id="KW-0472">Membrane</keyword>
<organism evidence="2 3">
    <name type="scientific">Bibersteinia trehalosi USDA-ARS-USMARC-189</name>
    <dbReference type="NCBI Taxonomy" id="1263831"/>
    <lineage>
        <taxon>Bacteria</taxon>
        <taxon>Pseudomonadati</taxon>
        <taxon>Pseudomonadota</taxon>
        <taxon>Gammaproteobacteria</taxon>
        <taxon>Pasteurellales</taxon>
        <taxon>Pasteurellaceae</taxon>
        <taxon>Bibersteinia</taxon>
    </lineage>
</organism>
<reference evidence="2 3" key="1">
    <citation type="submission" date="2013-12" db="EMBL/GenBank/DDBJ databases">
        <title>Annotation of the Bibersteinia trehalosi USDA-ARS-USMARC-189 complete genome.</title>
        <authorList>
            <person name="Harhay G.P."/>
            <person name="McVey S."/>
            <person name="Clawson M.L."/>
            <person name="Bono J."/>
            <person name="Heaton M.P."/>
            <person name="Chitko-Mckown C.G."/>
            <person name="Harhay D.M."/>
            <person name="Smith T.P.L."/>
        </authorList>
    </citation>
    <scope>NUCLEOTIDE SEQUENCE [LARGE SCALE GENOMIC DNA]</scope>
    <source>
        <strain evidence="2 3">USDA-ARS-USMARC-189</strain>
    </source>
</reference>
<sequence>MFFGLCFFVFLALPRLFYLSEIPFWLAGVLVNGIPLLFIIIHRYTKQDFDNPAYLPAIMCITVLTTFGSFSKEELIEFGFRFLLTEPNWAYFALKLSFFFWSLILLPIALDKFFKKH</sequence>
<evidence type="ECO:0008006" key="4">
    <source>
        <dbReference type="Google" id="ProtNLM"/>
    </source>
</evidence>
<evidence type="ECO:0000313" key="3">
    <source>
        <dbReference type="Proteomes" id="UP000019092"/>
    </source>
</evidence>
<keyword evidence="3" id="KW-1185">Reference proteome</keyword>
<evidence type="ECO:0000313" key="2">
    <source>
        <dbReference type="EMBL" id="AHG83062.1"/>
    </source>
</evidence>
<feature type="transmembrane region" description="Helical" evidence="1">
    <location>
        <begin position="53"/>
        <end position="70"/>
    </location>
</feature>
<keyword evidence="1" id="KW-1133">Transmembrane helix</keyword>
<protein>
    <recommendedName>
        <fullName evidence="4">Group-specific protein</fullName>
    </recommendedName>
</protein>
<feature type="transmembrane region" description="Helical" evidence="1">
    <location>
        <begin position="24"/>
        <end position="41"/>
    </location>
</feature>
<dbReference type="EMBL" id="CP006955">
    <property type="protein sequence ID" value="AHG83062.1"/>
    <property type="molecule type" value="Genomic_DNA"/>
</dbReference>